<gene>
    <name evidence="4" type="ORF">N7458_009672</name>
</gene>
<dbReference type="Proteomes" id="UP001213681">
    <property type="component" value="Unassembled WGS sequence"/>
</dbReference>
<evidence type="ECO:0000256" key="1">
    <source>
        <dbReference type="ARBA" id="ARBA00007274"/>
    </source>
</evidence>
<evidence type="ECO:0000256" key="2">
    <source>
        <dbReference type="ARBA" id="ARBA00022679"/>
    </source>
</evidence>
<name>A0AAD6FZ51_9EURO</name>
<keyword evidence="5" id="KW-1185">Reference proteome</keyword>
<evidence type="ECO:0000313" key="5">
    <source>
        <dbReference type="Proteomes" id="UP001213681"/>
    </source>
</evidence>
<organism evidence="4 5">
    <name type="scientific">Penicillium daleae</name>
    <dbReference type="NCBI Taxonomy" id="63821"/>
    <lineage>
        <taxon>Eukaryota</taxon>
        <taxon>Fungi</taxon>
        <taxon>Dikarya</taxon>
        <taxon>Ascomycota</taxon>
        <taxon>Pezizomycotina</taxon>
        <taxon>Eurotiomycetes</taxon>
        <taxon>Eurotiomycetidae</taxon>
        <taxon>Eurotiales</taxon>
        <taxon>Aspergillaceae</taxon>
        <taxon>Penicillium</taxon>
    </lineage>
</organism>
<comment type="caution">
    <text evidence="4">The sequence shown here is derived from an EMBL/GenBank/DDBJ whole genome shotgun (WGS) entry which is preliminary data.</text>
</comment>
<reference evidence="4" key="1">
    <citation type="submission" date="2022-12" db="EMBL/GenBank/DDBJ databases">
        <authorList>
            <person name="Petersen C."/>
        </authorList>
    </citation>
    <scope>NUCLEOTIDE SEQUENCE</scope>
    <source>
        <strain evidence="4">IBT 16125</strain>
    </source>
</reference>
<comment type="similarity">
    <text evidence="1">Belongs to the transferase hexapeptide repeat family.</text>
</comment>
<dbReference type="Pfam" id="PF12464">
    <property type="entry name" value="Mac"/>
    <property type="match status" value="1"/>
</dbReference>
<evidence type="ECO:0000259" key="3">
    <source>
        <dbReference type="SMART" id="SM01266"/>
    </source>
</evidence>
<dbReference type="AlphaFoldDB" id="A0AAD6FZ51"/>
<keyword evidence="2" id="KW-0808">Transferase</keyword>
<accession>A0AAD6FZ51</accession>
<dbReference type="GO" id="GO:0016407">
    <property type="term" value="F:acetyltransferase activity"/>
    <property type="evidence" value="ECO:0007669"/>
    <property type="project" value="InterPro"/>
</dbReference>
<protein>
    <submittedName>
        <fullName evidence="4">Galactoside o-acetyltransferase</fullName>
    </submittedName>
</protein>
<feature type="domain" description="Maltose/galactoside acetyltransferase" evidence="3">
    <location>
        <begin position="26"/>
        <end position="88"/>
    </location>
</feature>
<dbReference type="SMART" id="SM01266">
    <property type="entry name" value="Mac"/>
    <property type="match status" value="1"/>
</dbReference>
<dbReference type="GeneID" id="81603297"/>
<evidence type="ECO:0000313" key="4">
    <source>
        <dbReference type="EMBL" id="KAJ5438674.1"/>
    </source>
</evidence>
<reference evidence="4" key="2">
    <citation type="journal article" date="2023" name="IMA Fungus">
        <title>Comparative genomic study of the Penicillium genus elucidates a diverse pangenome and 15 lateral gene transfer events.</title>
        <authorList>
            <person name="Petersen C."/>
            <person name="Sorensen T."/>
            <person name="Nielsen M.R."/>
            <person name="Sondergaard T.E."/>
            <person name="Sorensen J.L."/>
            <person name="Fitzpatrick D.A."/>
            <person name="Frisvad J.C."/>
            <person name="Nielsen K.L."/>
        </authorList>
    </citation>
    <scope>NUCLEOTIDE SEQUENCE</scope>
    <source>
        <strain evidence="4">IBT 16125</strain>
    </source>
</reference>
<dbReference type="EMBL" id="JAPVEA010000008">
    <property type="protein sequence ID" value="KAJ5438674.1"/>
    <property type="molecule type" value="Genomic_DNA"/>
</dbReference>
<sequence length="115" mass="13044">MASNDAGYIANTIINSDIPVPWCEEFEKMINGKNFTTSNSEKLMEYKLLTLRKLNEFNDVSIPENSTLASLKNRRMAVAKRMLGRVGKNASIEQSFFVTWGCNTILGDDVYINRE</sequence>
<dbReference type="Gene3D" id="2.160.10.10">
    <property type="entry name" value="Hexapeptide repeat proteins"/>
    <property type="match status" value="1"/>
</dbReference>
<proteinExistence type="inferred from homology"/>
<dbReference type="RefSeq" id="XP_056761903.1">
    <property type="nucleotide sequence ID" value="XM_056913054.1"/>
</dbReference>
<dbReference type="InterPro" id="IPR024688">
    <property type="entry name" value="Mac_dom"/>
</dbReference>